<dbReference type="InterPro" id="IPR021109">
    <property type="entry name" value="Peptidase_aspartic_dom_sf"/>
</dbReference>
<gene>
    <name evidence="2" type="ORF">NBRC116591_05490</name>
</gene>
<dbReference type="RefSeq" id="WP_233087237.1">
    <property type="nucleotide sequence ID" value="NZ_BAABWN010000002.1"/>
</dbReference>
<keyword evidence="2" id="KW-0378">Hydrolase</keyword>
<reference evidence="2 3" key="1">
    <citation type="submission" date="2024-04" db="EMBL/GenBank/DDBJ databases">
        <title>Draft genome sequence of Sessilibacter corallicola NBRC 116591.</title>
        <authorList>
            <person name="Miyakawa T."/>
            <person name="Kusuya Y."/>
            <person name="Miura T."/>
        </authorList>
    </citation>
    <scope>NUCLEOTIDE SEQUENCE [LARGE SCALE GENOMIC DNA]</scope>
    <source>
        <strain evidence="2 3">KU-00831-HH</strain>
    </source>
</reference>
<dbReference type="SUPFAM" id="SSF50630">
    <property type="entry name" value="Acid proteases"/>
    <property type="match status" value="1"/>
</dbReference>
<evidence type="ECO:0000313" key="2">
    <source>
        <dbReference type="EMBL" id="GAA6166739.1"/>
    </source>
</evidence>
<feature type="chain" id="PRO_5046342628" evidence="1">
    <location>
        <begin position="30"/>
        <end position="221"/>
    </location>
</feature>
<dbReference type="CDD" id="cd05483">
    <property type="entry name" value="retropepsin_like_bacteria"/>
    <property type="match status" value="1"/>
</dbReference>
<keyword evidence="2" id="KW-0645">Protease</keyword>
<dbReference type="InterPro" id="IPR011969">
    <property type="entry name" value="Clan_AA_Asp_peptidase_C"/>
</dbReference>
<name>A0ABQ0A4Z9_9GAMM</name>
<proteinExistence type="predicted"/>
<accession>A0ABQ0A4Z9</accession>
<organism evidence="2 3">
    <name type="scientific">Sessilibacter corallicola</name>
    <dbReference type="NCBI Taxonomy" id="2904075"/>
    <lineage>
        <taxon>Bacteria</taxon>
        <taxon>Pseudomonadati</taxon>
        <taxon>Pseudomonadota</taxon>
        <taxon>Gammaproteobacteria</taxon>
        <taxon>Cellvibrionales</taxon>
        <taxon>Cellvibrionaceae</taxon>
        <taxon>Sessilibacter</taxon>
    </lineage>
</organism>
<comment type="caution">
    <text evidence="2">The sequence shown here is derived from an EMBL/GenBank/DDBJ whole genome shotgun (WGS) entry which is preliminary data.</text>
</comment>
<protein>
    <submittedName>
        <fullName evidence="2">TIGR02281 family clan AA aspartic protease</fullName>
    </submittedName>
</protein>
<keyword evidence="3" id="KW-1185">Reference proteome</keyword>
<dbReference type="InterPro" id="IPR001969">
    <property type="entry name" value="Aspartic_peptidase_AS"/>
</dbReference>
<dbReference type="NCBIfam" id="TIGR02281">
    <property type="entry name" value="clan_AA_DTGA"/>
    <property type="match status" value="1"/>
</dbReference>
<dbReference type="Proteomes" id="UP001465153">
    <property type="component" value="Unassembled WGS sequence"/>
</dbReference>
<dbReference type="EMBL" id="BAABWN010000002">
    <property type="protein sequence ID" value="GAA6166739.1"/>
    <property type="molecule type" value="Genomic_DNA"/>
</dbReference>
<sequence length="221" mass="23457">MVKVQGRLFAVGFLFLSLFAAFLSETAHAVDVQVHGLFKGSAVVTINGTQRILKQGKTSPEGVKLLSANSQEALFLIDGRRHKLGISQQISSGFQSAEKAEIRIQAGRNGHFFTNGLVNGRSVHFLVDTGASVIALNKQTAIDLGINYRAGQEGVVSTANGTVGVFIVNLDSVTIGGITVHNVRASVHLDDSPDVALLGNSFLNEVKMSTENGVLLLSSDR</sequence>
<keyword evidence="1" id="KW-0732">Signal</keyword>
<evidence type="ECO:0000256" key="1">
    <source>
        <dbReference type="SAM" id="SignalP"/>
    </source>
</evidence>
<feature type="signal peptide" evidence="1">
    <location>
        <begin position="1"/>
        <end position="29"/>
    </location>
</feature>
<evidence type="ECO:0000313" key="3">
    <source>
        <dbReference type="Proteomes" id="UP001465153"/>
    </source>
</evidence>
<dbReference type="Pfam" id="PF13975">
    <property type="entry name" value="gag-asp_proteas"/>
    <property type="match status" value="1"/>
</dbReference>
<dbReference type="GO" id="GO:0008233">
    <property type="term" value="F:peptidase activity"/>
    <property type="evidence" value="ECO:0007669"/>
    <property type="project" value="UniProtKB-KW"/>
</dbReference>
<dbReference type="InterPro" id="IPR034122">
    <property type="entry name" value="Retropepsin-like_bacterial"/>
</dbReference>
<dbReference type="PROSITE" id="PS00141">
    <property type="entry name" value="ASP_PROTEASE"/>
    <property type="match status" value="1"/>
</dbReference>
<dbReference type="Gene3D" id="2.40.70.10">
    <property type="entry name" value="Acid Proteases"/>
    <property type="match status" value="1"/>
</dbReference>
<dbReference type="GO" id="GO:0006508">
    <property type="term" value="P:proteolysis"/>
    <property type="evidence" value="ECO:0007669"/>
    <property type="project" value="UniProtKB-KW"/>
</dbReference>